<dbReference type="Proteomes" id="UP000176998">
    <property type="component" value="Unassembled WGS sequence"/>
</dbReference>
<evidence type="ECO:0000313" key="1">
    <source>
        <dbReference type="EMBL" id="OHF03618.1"/>
    </source>
</evidence>
<sequence>MISCGWGPYPAADRIEYVEDHVNSGGLTFLSNAKRMLIMHAECCPGTLVSDIQAGGCARNPGFFSYPSQ</sequence>
<dbReference type="EMBL" id="MJBS01000005">
    <property type="protein sequence ID" value="OHF03618.1"/>
    <property type="molecule type" value="Genomic_DNA"/>
</dbReference>
<proteinExistence type="predicted"/>
<protein>
    <submittedName>
        <fullName evidence="1">Uncharacterized protein</fullName>
    </submittedName>
</protein>
<accession>A0A1G4BQL5</accession>
<dbReference type="GeneID" id="34554103"/>
<dbReference type="AlphaFoldDB" id="A0A1G4BQL5"/>
<gene>
    <name evidence="1" type="ORF">CORC01_00937</name>
</gene>
<name>A0A1G4BQL5_9PEZI</name>
<keyword evidence="2" id="KW-1185">Reference proteome</keyword>
<comment type="caution">
    <text evidence="1">The sequence shown here is derived from an EMBL/GenBank/DDBJ whole genome shotgun (WGS) entry which is preliminary data.</text>
</comment>
<reference evidence="1 2" key="1">
    <citation type="submission" date="2016-09" db="EMBL/GenBank/DDBJ databases">
        <authorList>
            <person name="Capua I."/>
            <person name="De Benedictis P."/>
            <person name="Joannis T."/>
            <person name="Lombin L.H."/>
            <person name="Cattoli G."/>
        </authorList>
    </citation>
    <scope>NUCLEOTIDE SEQUENCE [LARGE SCALE GENOMIC DNA]</scope>
    <source>
        <strain evidence="1 2">IMI 309357</strain>
    </source>
</reference>
<evidence type="ECO:0000313" key="2">
    <source>
        <dbReference type="Proteomes" id="UP000176998"/>
    </source>
</evidence>
<dbReference type="RefSeq" id="XP_022480754.1">
    <property type="nucleotide sequence ID" value="XM_022612593.1"/>
</dbReference>
<organism evidence="1 2">
    <name type="scientific">Colletotrichum orchidophilum</name>
    <dbReference type="NCBI Taxonomy" id="1209926"/>
    <lineage>
        <taxon>Eukaryota</taxon>
        <taxon>Fungi</taxon>
        <taxon>Dikarya</taxon>
        <taxon>Ascomycota</taxon>
        <taxon>Pezizomycotina</taxon>
        <taxon>Sordariomycetes</taxon>
        <taxon>Hypocreomycetidae</taxon>
        <taxon>Glomerellales</taxon>
        <taxon>Glomerellaceae</taxon>
        <taxon>Colletotrichum</taxon>
    </lineage>
</organism>